<gene>
    <name evidence="14" type="ORF">ITX44_20820</name>
</gene>
<evidence type="ECO:0000256" key="4">
    <source>
        <dbReference type="ARBA" id="ARBA00023002"/>
    </source>
</evidence>
<dbReference type="InterPro" id="IPR050129">
    <property type="entry name" value="Zn_alcohol_dh"/>
</dbReference>
<dbReference type="PANTHER" id="PTHR43401">
    <property type="entry name" value="L-THREONINE 3-DEHYDROGENASE"/>
    <property type="match status" value="1"/>
</dbReference>
<dbReference type="PANTHER" id="PTHR43401:SF5">
    <property type="entry name" value="ALCOHOL DEHYDROGENASE-RELATED"/>
    <property type="match status" value="1"/>
</dbReference>
<dbReference type="SUPFAM" id="SSF51735">
    <property type="entry name" value="NAD(P)-binding Rossmann-fold domains"/>
    <property type="match status" value="1"/>
</dbReference>
<comment type="cofactor">
    <cofactor evidence="1 12">
        <name>Zn(2+)</name>
        <dbReference type="ChEBI" id="CHEBI:29105"/>
    </cofactor>
</comment>
<dbReference type="InterPro" id="IPR011032">
    <property type="entry name" value="GroES-like_sf"/>
</dbReference>
<reference evidence="14 15" key="1">
    <citation type="submission" date="2021-01" db="EMBL/GenBank/DDBJ databases">
        <title>Streptomyces acididurans sp. nov., isolated from a peat swamp forest soil.</title>
        <authorList>
            <person name="Chantavorakit T."/>
            <person name="Duangmal K."/>
        </authorList>
    </citation>
    <scope>NUCLEOTIDE SEQUENCE [LARGE SCALE GENOMIC DNA]</scope>
    <source>
        <strain evidence="14 15">KK5PA1</strain>
    </source>
</reference>
<evidence type="ECO:0000313" key="15">
    <source>
        <dbReference type="Proteomes" id="UP000749040"/>
    </source>
</evidence>
<evidence type="ECO:0000256" key="7">
    <source>
        <dbReference type="ARBA" id="ARBA00038004"/>
    </source>
</evidence>
<dbReference type="EC" id="1.1.1.329" evidence="8"/>
<accession>A0ABS2TVE2</accession>
<evidence type="ECO:0000256" key="1">
    <source>
        <dbReference type="ARBA" id="ARBA00001947"/>
    </source>
</evidence>
<comment type="catalytic activity">
    <reaction evidence="10">
        <text>2-deoxy-scyllo-inosamine + NAD(+) = 3-amino-2,3-dideoxy-scyllo-inosose + NADH + H(+)</text>
        <dbReference type="Rhea" id="RHEA:33883"/>
        <dbReference type="ChEBI" id="CHEBI:15378"/>
        <dbReference type="ChEBI" id="CHEBI:57540"/>
        <dbReference type="ChEBI" id="CHEBI:57945"/>
        <dbReference type="ChEBI" id="CHEBI:65002"/>
        <dbReference type="ChEBI" id="CHEBI:65003"/>
        <dbReference type="EC" id="1.1.1.329"/>
    </reaction>
</comment>
<feature type="domain" description="Enoyl reductase (ER)" evidence="13">
    <location>
        <begin position="14"/>
        <end position="342"/>
    </location>
</feature>
<dbReference type="Pfam" id="PF00107">
    <property type="entry name" value="ADH_zinc_N"/>
    <property type="match status" value="1"/>
</dbReference>
<comment type="pathway">
    <text evidence="6">Metabolic intermediate biosynthesis; 2-deoxystreptamine biosynthesis; 2-deoxystreptamine from D-glucose 6-phosphate: step 3/4.</text>
</comment>
<dbReference type="Proteomes" id="UP000749040">
    <property type="component" value="Unassembled WGS sequence"/>
</dbReference>
<comment type="function">
    <text evidence="5">Catalyzes the oxidation of 2-deoxy-scyllo-inosamine (DOIA) with NAD(+) or NADP(+), forming 3-amino-2,3-dideoxy-scyllo-inosose (amino-DOI).</text>
</comment>
<organism evidence="14 15">
    <name type="scientific">Actinacidiphila acididurans</name>
    <dbReference type="NCBI Taxonomy" id="2784346"/>
    <lineage>
        <taxon>Bacteria</taxon>
        <taxon>Bacillati</taxon>
        <taxon>Actinomycetota</taxon>
        <taxon>Actinomycetes</taxon>
        <taxon>Kitasatosporales</taxon>
        <taxon>Streptomycetaceae</taxon>
        <taxon>Actinacidiphila</taxon>
    </lineage>
</organism>
<evidence type="ECO:0000259" key="13">
    <source>
        <dbReference type="SMART" id="SM00829"/>
    </source>
</evidence>
<dbReference type="SMART" id="SM00829">
    <property type="entry name" value="PKS_ER"/>
    <property type="match status" value="1"/>
</dbReference>
<evidence type="ECO:0000256" key="8">
    <source>
        <dbReference type="ARBA" id="ARBA00039102"/>
    </source>
</evidence>
<dbReference type="Pfam" id="PF08240">
    <property type="entry name" value="ADH_N"/>
    <property type="match status" value="1"/>
</dbReference>
<comment type="caution">
    <text evidence="14">The sequence shown here is derived from an EMBL/GenBank/DDBJ whole genome shotgun (WGS) entry which is preliminary data.</text>
</comment>
<dbReference type="Gene3D" id="3.90.180.10">
    <property type="entry name" value="Medium-chain alcohol dehydrogenases, catalytic domain"/>
    <property type="match status" value="1"/>
</dbReference>
<dbReference type="InterPro" id="IPR036291">
    <property type="entry name" value="NAD(P)-bd_dom_sf"/>
</dbReference>
<dbReference type="EMBL" id="JADKYB010000011">
    <property type="protein sequence ID" value="MBM9506926.1"/>
    <property type="molecule type" value="Genomic_DNA"/>
</dbReference>
<name>A0ABS2TVE2_9ACTN</name>
<evidence type="ECO:0000256" key="6">
    <source>
        <dbReference type="ARBA" id="ARBA00037908"/>
    </source>
</evidence>
<evidence type="ECO:0000256" key="12">
    <source>
        <dbReference type="RuleBase" id="RU361277"/>
    </source>
</evidence>
<dbReference type="InterPro" id="IPR020843">
    <property type="entry name" value="ER"/>
</dbReference>
<dbReference type="PROSITE" id="PS00059">
    <property type="entry name" value="ADH_ZINC"/>
    <property type="match status" value="1"/>
</dbReference>
<evidence type="ECO:0000256" key="10">
    <source>
        <dbReference type="ARBA" id="ARBA00048685"/>
    </source>
</evidence>
<evidence type="ECO:0000256" key="9">
    <source>
        <dbReference type="ARBA" id="ARBA00039387"/>
    </source>
</evidence>
<comment type="catalytic activity">
    <reaction evidence="11">
        <text>2-deoxy-scyllo-inosamine + NADP(+) = 3-amino-2,3-dideoxy-scyllo-inosose + NADPH + H(+)</text>
        <dbReference type="Rhea" id="RHEA:33879"/>
        <dbReference type="ChEBI" id="CHEBI:15378"/>
        <dbReference type="ChEBI" id="CHEBI:57783"/>
        <dbReference type="ChEBI" id="CHEBI:58349"/>
        <dbReference type="ChEBI" id="CHEBI:65002"/>
        <dbReference type="ChEBI" id="CHEBI:65003"/>
        <dbReference type="EC" id="1.1.1.329"/>
    </reaction>
</comment>
<keyword evidence="15" id="KW-1185">Reference proteome</keyword>
<evidence type="ECO:0000256" key="2">
    <source>
        <dbReference type="ARBA" id="ARBA00022723"/>
    </source>
</evidence>
<evidence type="ECO:0000256" key="3">
    <source>
        <dbReference type="ARBA" id="ARBA00022833"/>
    </source>
</evidence>
<keyword evidence="2 12" id="KW-0479">Metal-binding</keyword>
<keyword evidence="3 12" id="KW-0862">Zinc</keyword>
<comment type="similarity">
    <text evidence="7">Belongs to the zinc-containing alcohol dehydrogenase family. DOIA dehydrogenase subfamily.</text>
</comment>
<dbReference type="RefSeq" id="WP_205358804.1">
    <property type="nucleotide sequence ID" value="NZ_JADKYB010000011.1"/>
</dbReference>
<dbReference type="SUPFAM" id="SSF50129">
    <property type="entry name" value="GroES-like"/>
    <property type="match status" value="1"/>
</dbReference>
<evidence type="ECO:0000256" key="5">
    <source>
        <dbReference type="ARBA" id="ARBA00037678"/>
    </source>
</evidence>
<dbReference type="InterPro" id="IPR013154">
    <property type="entry name" value="ADH-like_N"/>
</dbReference>
<evidence type="ECO:0000313" key="14">
    <source>
        <dbReference type="EMBL" id="MBM9506926.1"/>
    </source>
</evidence>
<dbReference type="InterPro" id="IPR002328">
    <property type="entry name" value="ADH_Zn_CS"/>
</dbReference>
<dbReference type="InterPro" id="IPR013149">
    <property type="entry name" value="ADH-like_C"/>
</dbReference>
<sequence>MRAVVVERFAEVPGVREVADPAPGPGAVVVRVEATGLCRSDWHGWLGHDPDIVLPHVPGHEFAGVVEAVGAGVTRLRPGDRVTVPFVVACGSCPACARGDQQVCERQEQPGFTYWGSWAQYVAVPHADANAVLLPEGMSFTTAASLGCRFATAYRAVTAQGRVRSGEWVAVHGCGGVGLSAVMIAVAAGAQVVAVDPSPRALERAAALGAAVCLTPDADAAATGTAVREATGGGAHLSLDALGSPAACTASVSGLRARGRHVQVGLLPGGATPVPMDRVVGLELELLGSHGMPAHAYPELLAQVAAGSLRPDLLLGATIPLAAAPAALAALTDGSPAGITVIRPQER</sequence>
<proteinExistence type="inferred from homology"/>
<evidence type="ECO:0000256" key="11">
    <source>
        <dbReference type="ARBA" id="ARBA00049085"/>
    </source>
</evidence>
<keyword evidence="4" id="KW-0560">Oxidoreductase</keyword>
<protein>
    <recommendedName>
        <fullName evidence="9">2-deoxy-scyllo-inosamine dehydrogenase</fullName>
        <ecNumber evidence="8">1.1.1.329</ecNumber>
    </recommendedName>
</protein>